<dbReference type="Pfam" id="PF00459">
    <property type="entry name" value="Inositol_P"/>
    <property type="match status" value="1"/>
</dbReference>
<dbReference type="SUPFAM" id="SSF56655">
    <property type="entry name" value="Carbohydrate phosphatase"/>
    <property type="match status" value="1"/>
</dbReference>
<dbReference type="AlphaFoldDB" id="A0A6J7H9M4"/>
<dbReference type="Gene3D" id="3.30.540.10">
    <property type="entry name" value="Fructose-1,6-Bisphosphatase, subunit A, domain 1"/>
    <property type="match status" value="1"/>
</dbReference>
<proteinExistence type="predicted"/>
<accession>A0A6J7H9M4</accession>
<organism evidence="1">
    <name type="scientific">freshwater metagenome</name>
    <dbReference type="NCBI Taxonomy" id="449393"/>
    <lineage>
        <taxon>unclassified sequences</taxon>
        <taxon>metagenomes</taxon>
        <taxon>ecological metagenomes</taxon>
    </lineage>
</organism>
<dbReference type="Gene3D" id="3.40.190.80">
    <property type="match status" value="1"/>
</dbReference>
<name>A0A6J7H9M4_9ZZZZ</name>
<dbReference type="GO" id="GO:0000103">
    <property type="term" value="P:sulfate assimilation"/>
    <property type="evidence" value="ECO:0007669"/>
    <property type="project" value="TreeGrafter"/>
</dbReference>
<sequence length="270" mass="29257">MMSSDSELSAVAAIEAGQLLLDLRATYGDLDPADTDTANRLRKEADRASHLLIVDRLGSARPNDCILSEEGKDDLARLEADRVWIVDPLDGTFEFGQGRSDFAVHIVLWVRDESSPTGGRLEASTVDLPAQKLTRTDTDPTDVAFALPTDRPIRIVASRSRAPKWLPAAVVTLAERLGREVEVIDVGSVGAKVNEILCGRADAYVHDTGFYEWDVAAPYAIAHRYGLHASHVDGAPIVFNADPPYVNSLLISIPPLLSDLRVVFAESSAS</sequence>
<dbReference type="EMBL" id="CAFBMR010000044">
    <property type="protein sequence ID" value="CAB4916314.1"/>
    <property type="molecule type" value="Genomic_DNA"/>
</dbReference>
<dbReference type="GO" id="GO:0050427">
    <property type="term" value="P:3'-phosphoadenosine 5'-phosphosulfate metabolic process"/>
    <property type="evidence" value="ECO:0007669"/>
    <property type="project" value="TreeGrafter"/>
</dbReference>
<dbReference type="InterPro" id="IPR050725">
    <property type="entry name" value="CysQ/Inositol_MonoPase"/>
</dbReference>
<gene>
    <name evidence="1" type="ORF">UFOPK3610_01146</name>
</gene>
<protein>
    <submittedName>
        <fullName evidence="1">Unannotated protein</fullName>
    </submittedName>
</protein>
<dbReference type="GO" id="GO:0008441">
    <property type="term" value="F:3'(2'),5'-bisphosphate nucleotidase activity"/>
    <property type="evidence" value="ECO:0007669"/>
    <property type="project" value="TreeGrafter"/>
</dbReference>
<evidence type="ECO:0000313" key="1">
    <source>
        <dbReference type="EMBL" id="CAB4916314.1"/>
    </source>
</evidence>
<dbReference type="PANTHER" id="PTHR43028:SF5">
    <property type="entry name" value="3'(2'),5'-BISPHOSPHATE NUCLEOTIDASE 1"/>
    <property type="match status" value="1"/>
</dbReference>
<dbReference type="PANTHER" id="PTHR43028">
    <property type="entry name" value="3'(2'),5'-BISPHOSPHATE NUCLEOTIDASE 1"/>
    <property type="match status" value="1"/>
</dbReference>
<dbReference type="InterPro" id="IPR000760">
    <property type="entry name" value="Inositol_monophosphatase-like"/>
</dbReference>
<reference evidence="1" key="1">
    <citation type="submission" date="2020-05" db="EMBL/GenBank/DDBJ databases">
        <authorList>
            <person name="Chiriac C."/>
            <person name="Salcher M."/>
            <person name="Ghai R."/>
            <person name="Kavagutti S V."/>
        </authorList>
    </citation>
    <scope>NUCLEOTIDE SEQUENCE</scope>
</reference>